<sequence>MQHVREEEKTRIARELHDDLGQQLAALKIEVARIENRAEAAMTALADADLGTIYALIDQLVGSVRRIAADLRPAMLDDLGLIPAIEWFSDQFSARHGVRVIRHIGADDIDFNGESASAVFRVVQEAMTNVARHSGATEVTLKIVRDGPNCIVSIIDNGRGCLSDRRPARNSFGLLGMRERAVALGGELRIRTAPEQGFALSLSLPLAMVEGKGQR</sequence>
<evidence type="ECO:0000256" key="4">
    <source>
        <dbReference type="SAM" id="Coils"/>
    </source>
</evidence>
<dbReference type="GO" id="GO:0016020">
    <property type="term" value="C:membrane"/>
    <property type="evidence" value="ECO:0007669"/>
    <property type="project" value="InterPro"/>
</dbReference>
<proteinExistence type="predicted"/>
<dbReference type="SUPFAM" id="SSF55874">
    <property type="entry name" value="ATPase domain of HSP90 chaperone/DNA topoisomerase II/histidine kinase"/>
    <property type="match status" value="1"/>
</dbReference>
<keyword evidence="3" id="KW-0902">Two-component regulatory system</keyword>
<dbReference type="CDD" id="cd16917">
    <property type="entry name" value="HATPase_UhpB-NarQ-NarX-like"/>
    <property type="match status" value="1"/>
</dbReference>
<dbReference type="InterPro" id="IPR050482">
    <property type="entry name" value="Sensor_HK_TwoCompSys"/>
</dbReference>
<dbReference type="Pfam" id="PF02518">
    <property type="entry name" value="HATPase_c"/>
    <property type="match status" value="1"/>
</dbReference>
<gene>
    <name evidence="6" type="ORF">SAMN05445850_3463</name>
</gene>
<evidence type="ECO:0000256" key="3">
    <source>
        <dbReference type="ARBA" id="ARBA00023012"/>
    </source>
</evidence>
<organism evidence="6 7">
    <name type="scientific">Paraburkholderia tuberum</name>
    <dbReference type="NCBI Taxonomy" id="157910"/>
    <lineage>
        <taxon>Bacteria</taxon>
        <taxon>Pseudomonadati</taxon>
        <taxon>Pseudomonadota</taxon>
        <taxon>Betaproteobacteria</taxon>
        <taxon>Burkholderiales</taxon>
        <taxon>Burkholderiaceae</taxon>
        <taxon>Paraburkholderia</taxon>
    </lineage>
</organism>
<keyword evidence="7" id="KW-1185">Reference proteome</keyword>
<evidence type="ECO:0000313" key="7">
    <source>
        <dbReference type="Proteomes" id="UP000199365"/>
    </source>
</evidence>
<dbReference type="STRING" id="157910.SAMN05445850_3463"/>
<dbReference type="PANTHER" id="PTHR24421:SF59">
    <property type="entry name" value="OXYGEN SENSOR HISTIDINE KINASE NREB"/>
    <property type="match status" value="1"/>
</dbReference>
<dbReference type="AlphaFoldDB" id="A0A1H1HCT0"/>
<dbReference type="GO" id="GO:0046983">
    <property type="term" value="F:protein dimerization activity"/>
    <property type="evidence" value="ECO:0007669"/>
    <property type="project" value="InterPro"/>
</dbReference>
<keyword evidence="2 6" id="KW-0418">Kinase</keyword>
<dbReference type="InterPro" id="IPR036890">
    <property type="entry name" value="HATPase_C_sf"/>
</dbReference>
<dbReference type="GO" id="GO:0000155">
    <property type="term" value="F:phosphorelay sensor kinase activity"/>
    <property type="evidence" value="ECO:0007669"/>
    <property type="project" value="InterPro"/>
</dbReference>
<dbReference type="InterPro" id="IPR011712">
    <property type="entry name" value="Sig_transdc_His_kin_sub3_dim/P"/>
</dbReference>
<dbReference type="Pfam" id="PF07730">
    <property type="entry name" value="HisKA_3"/>
    <property type="match status" value="1"/>
</dbReference>
<dbReference type="PANTHER" id="PTHR24421">
    <property type="entry name" value="NITRATE/NITRITE SENSOR PROTEIN NARX-RELATED"/>
    <property type="match status" value="1"/>
</dbReference>
<keyword evidence="1" id="KW-0808">Transferase</keyword>
<dbReference type="Gene3D" id="1.20.5.1930">
    <property type="match status" value="1"/>
</dbReference>
<evidence type="ECO:0000313" key="6">
    <source>
        <dbReference type="EMBL" id="SDR23307.1"/>
    </source>
</evidence>
<dbReference type="Proteomes" id="UP000199365">
    <property type="component" value="Unassembled WGS sequence"/>
</dbReference>
<dbReference type="InterPro" id="IPR003594">
    <property type="entry name" value="HATPase_dom"/>
</dbReference>
<dbReference type="EMBL" id="FNKX01000001">
    <property type="protein sequence ID" value="SDR23307.1"/>
    <property type="molecule type" value="Genomic_DNA"/>
</dbReference>
<name>A0A1H1HCT0_9BURK</name>
<feature type="domain" description="Histidine kinase/HSP90-like ATPase" evidence="5">
    <location>
        <begin position="114"/>
        <end position="208"/>
    </location>
</feature>
<dbReference type="Gene3D" id="3.30.565.10">
    <property type="entry name" value="Histidine kinase-like ATPase, C-terminal domain"/>
    <property type="match status" value="1"/>
</dbReference>
<accession>A0A1H1HCT0</accession>
<reference evidence="7" key="1">
    <citation type="submission" date="2016-10" db="EMBL/GenBank/DDBJ databases">
        <authorList>
            <person name="Varghese N."/>
            <person name="Submissions S."/>
        </authorList>
    </citation>
    <scope>NUCLEOTIDE SEQUENCE [LARGE SCALE GENOMIC DNA]</scope>
    <source>
        <strain evidence="7">DUS833</strain>
    </source>
</reference>
<evidence type="ECO:0000259" key="5">
    <source>
        <dbReference type="SMART" id="SM00387"/>
    </source>
</evidence>
<evidence type="ECO:0000256" key="1">
    <source>
        <dbReference type="ARBA" id="ARBA00022679"/>
    </source>
</evidence>
<feature type="coiled-coil region" evidence="4">
    <location>
        <begin position="17"/>
        <end position="44"/>
    </location>
</feature>
<evidence type="ECO:0000256" key="2">
    <source>
        <dbReference type="ARBA" id="ARBA00022777"/>
    </source>
</evidence>
<keyword evidence="4" id="KW-0175">Coiled coil</keyword>
<dbReference type="SMART" id="SM00387">
    <property type="entry name" value="HATPase_c"/>
    <property type="match status" value="1"/>
</dbReference>
<protein>
    <submittedName>
        <fullName evidence="6">Two-component system, NarL family, sensor histidine kinase UhpB</fullName>
    </submittedName>
</protein>